<dbReference type="RefSeq" id="XP_018230890.1">
    <property type="nucleotide sequence ID" value="XM_018373144.1"/>
</dbReference>
<protein>
    <submittedName>
        <fullName evidence="1">Uncharacterized protein</fullName>
    </submittedName>
</protein>
<comment type="caution">
    <text evidence="1">The sequence shown here is derived from an EMBL/GenBank/DDBJ whole genome shotgun (WGS) entry which is preliminary data.</text>
</comment>
<dbReference type="AlphaFoldDB" id="A0A0W4ZUZ1"/>
<name>A0A0W4ZUZ1_PNEJ7</name>
<dbReference type="InterPro" id="IPR019357">
    <property type="entry name" value="SCOC"/>
</dbReference>
<dbReference type="GeneID" id="28939399"/>
<organism evidence="1 2">
    <name type="scientific">Pneumocystis jirovecii (strain RU7)</name>
    <name type="common">Human pneumocystis pneumonia agent</name>
    <dbReference type="NCBI Taxonomy" id="1408657"/>
    <lineage>
        <taxon>Eukaryota</taxon>
        <taxon>Fungi</taxon>
        <taxon>Dikarya</taxon>
        <taxon>Ascomycota</taxon>
        <taxon>Taphrinomycotina</taxon>
        <taxon>Pneumocystomycetes</taxon>
        <taxon>Pneumocystaceae</taxon>
        <taxon>Pneumocystis</taxon>
    </lineage>
</organism>
<reference evidence="2" key="1">
    <citation type="journal article" date="2016" name="Nat. Commun.">
        <title>Genome analysis of three Pneumocystis species reveals adaptation mechanisms to life exclusively in mammalian hosts.</title>
        <authorList>
            <person name="Ma L."/>
            <person name="Chen Z."/>
            <person name="Huang D.W."/>
            <person name="Kutty G."/>
            <person name="Ishihara M."/>
            <person name="Wang H."/>
            <person name="Abouelleil A."/>
            <person name="Bishop L."/>
            <person name="Davey E."/>
            <person name="Deng R."/>
            <person name="Deng X."/>
            <person name="Fan L."/>
            <person name="Fantoni G."/>
            <person name="Fitzgerald M."/>
            <person name="Gogineni E."/>
            <person name="Goldberg J.M."/>
            <person name="Handley G."/>
            <person name="Hu X."/>
            <person name="Huber C."/>
            <person name="Jiao X."/>
            <person name="Jones K."/>
            <person name="Levin J.Z."/>
            <person name="Liu Y."/>
            <person name="Macdonald P."/>
            <person name="Melnikov A."/>
            <person name="Raley C."/>
            <person name="Sassi M."/>
            <person name="Sherman B.T."/>
            <person name="Song X."/>
            <person name="Sykes S."/>
            <person name="Tran B."/>
            <person name="Walsh L."/>
            <person name="Xia Y."/>
            <person name="Yang J."/>
            <person name="Young S."/>
            <person name="Zeng Q."/>
            <person name="Zheng X."/>
            <person name="Stephens R."/>
            <person name="Nusbaum C."/>
            <person name="Birren B.W."/>
            <person name="Azadi P."/>
            <person name="Lempicki R.A."/>
            <person name="Cuomo C.A."/>
            <person name="Kovacs J.A."/>
        </authorList>
    </citation>
    <scope>NUCLEOTIDE SEQUENCE [LARGE SCALE GENOMIC DNA]</scope>
    <source>
        <strain evidence="2">RU7</strain>
    </source>
</reference>
<evidence type="ECO:0000313" key="1">
    <source>
        <dbReference type="EMBL" id="KTW32198.1"/>
    </source>
</evidence>
<sequence length="94" mass="11028">MTDNSEFSTDVSNECFDNNDSIDISKIKEIELYKDSGNYEDLIKTIIEKQKKLSVILNEIDDVKSEYEKLYNEKQTTQEYIANLMKIYNKSAKK</sequence>
<dbReference type="VEuPathDB" id="FungiDB:T551_00880"/>
<dbReference type="Gene3D" id="1.20.5.170">
    <property type="match status" value="1"/>
</dbReference>
<dbReference type="Pfam" id="PF10224">
    <property type="entry name" value="DUF2205"/>
    <property type="match status" value="1"/>
</dbReference>
<dbReference type="OrthoDB" id="2163284at2759"/>
<gene>
    <name evidence="1" type="ORF">T551_00880</name>
</gene>
<keyword evidence="2" id="KW-1185">Reference proteome</keyword>
<dbReference type="EMBL" id="LFWA01000003">
    <property type="protein sequence ID" value="KTW32198.1"/>
    <property type="molecule type" value="Genomic_DNA"/>
</dbReference>
<proteinExistence type="predicted"/>
<dbReference type="Proteomes" id="UP000053447">
    <property type="component" value="Unassembled WGS sequence"/>
</dbReference>
<evidence type="ECO:0000313" key="2">
    <source>
        <dbReference type="Proteomes" id="UP000053447"/>
    </source>
</evidence>
<accession>A0A0W4ZUZ1</accession>